<organism evidence="2 3">
    <name type="scientific">Pristionchus fissidentatus</name>
    <dbReference type="NCBI Taxonomy" id="1538716"/>
    <lineage>
        <taxon>Eukaryota</taxon>
        <taxon>Metazoa</taxon>
        <taxon>Ecdysozoa</taxon>
        <taxon>Nematoda</taxon>
        <taxon>Chromadorea</taxon>
        <taxon>Rhabditida</taxon>
        <taxon>Rhabditina</taxon>
        <taxon>Diplogasteromorpha</taxon>
        <taxon>Diplogasteroidea</taxon>
        <taxon>Neodiplogasteridae</taxon>
        <taxon>Pristionchus</taxon>
    </lineage>
</organism>
<protein>
    <submittedName>
        <fullName evidence="2">Uncharacterized protein</fullName>
    </submittedName>
</protein>
<proteinExistence type="predicted"/>
<sequence length="700" mass="80604">MANEIDPIPFIDLFPPQGIDNIRSVNHRLRDLMSLCVVPQWEEFNEVDPSEIMRKMLLEKLIRSVHQWADQFFVWECSIKEGKEKEVCLIFNQLTATLLTQSHASNIFFLQFHINYIQTVMDAIDEKVIAFISLLLSHYTEEMRDRKSVDDITNFAQVTMRLFESLHRLEEFGISNGKRETWEEKEELFVNCPLYWSSTWSALSREMLNRCRSLDESSHSDGTLPSSLYSFLCIQKAISDDLSRLQLTLIHNQMVVTLRVVSIYCDNLTSYSNHLLEFASRDGECKNHDCRTIRALNGIEQSSVFMKENWRRFSQIEAIEKSEEGKSIVETAEKLVNNTMEKVTRSRDALLSLLLDVRCRDGLDRISQKILMDRSELKRTLAAYVRELSEEERLDEIAREVDRLSIDSSSGLESSLVSSLLHLCFVHLSSRIHSQLRMNHPENYYRFIYESLQVSGEVLGITQCDSSLFRLLHYHSQPTKDLIREFYSFLADHCTTNQDTSTLNFIKMRTSASFVSDGLISLSLHVTSTSGLFHPLSPTSSSSLVLRVSLLPLYLFDPPFSSELPIKSLFRKSTDLKRRHSFRMLISPEAFYTHGSVVAISLIEKDYLSIERVVGSHYILLSQIAVSHGFSDDLSQFRMIPFTSPPPLNSIPIFSTLKSRSSVDRLAKEFIRCEMRKTIKKSLRSSHIFVTQSLSTLSLP</sequence>
<comment type="caution">
    <text evidence="2">The sequence shown here is derived from an EMBL/GenBank/DDBJ whole genome shotgun (WGS) entry which is preliminary data.</text>
</comment>
<name>A0AAV5WC58_9BILA</name>
<gene>
    <name evidence="2" type="ORF">PFISCL1PPCAC_19565</name>
</gene>
<accession>A0AAV5WC58</accession>
<dbReference type="GO" id="GO:0099503">
    <property type="term" value="C:secretory vesicle"/>
    <property type="evidence" value="ECO:0007669"/>
    <property type="project" value="TreeGrafter"/>
</dbReference>
<dbReference type="Proteomes" id="UP001432322">
    <property type="component" value="Unassembled WGS sequence"/>
</dbReference>
<evidence type="ECO:0000256" key="1">
    <source>
        <dbReference type="ARBA" id="ARBA00022483"/>
    </source>
</evidence>
<dbReference type="AlphaFoldDB" id="A0AAV5WC58"/>
<evidence type="ECO:0000313" key="3">
    <source>
        <dbReference type="Proteomes" id="UP001432322"/>
    </source>
</evidence>
<dbReference type="GO" id="GO:0006887">
    <property type="term" value="P:exocytosis"/>
    <property type="evidence" value="ECO:0007669"/>
    <property type="project" value="UniProtKB-KW"/>
</dbReference>
<evidence type="ECO:0000313" key="2">
    <source>
        <dbReference type="EMBL" id="GMT28268.1"/>
    </source>
</evidence>
<dbReference type="InterPro" id="IPR052095">
    <property type="entry name" value="UNC-13_domain"/>
</dbReference>
<keyword evidence="1" id="KW-0268">Exocytosis</keyword>
<dbReference type="EMBL" id="BTSY01000005">
    <property type="protein sequence ID" value="GMT28268.1"/>
    <property type="molecule type" value="Genomic_DNA"/>
</dbReference>
<keyword evidence="3" id="KW-1185">Reference proteome</keyword>
<dbReference type="PANTHER" id="PTHR45999:SF4">
    <property type="entry name" value="UNC-13-4A, ISOFORM B"/>
    <property type="match status" value="1"/>
</dbReference>
<reference evidence="2" key="1">
    <citation type="submission" date="2023-10" db="EMBL/GenBank/DDBJ databases">
        <title>Genome assembly of Pristionchus species.</title>
        <authorList>
            <person name="Yoshida K."/>
            <person name="Sommer R.J."/>
        </authorList>
    </citation>
    <scope>NUCLEOTIDE SEQUENCE</scope>
    <source>
        <strain evidence="2">RS5133</strain>
    </source>
</reference>
<dbReference type="PANTHER" id="PTHR45999">
    <property type="entry name" value="UNC-13-4A, ISOFORM B"/>
    <property type="match status" value="1"/>
</dbReference>